<name>A0A538TJP1_UNCEI</name>
<dbReference type="AlphaFoldDB" id="A0A538TJP1"/>
<gene>
    <name evidence="1" type="ORF">E6K79_09380</name>
</gene>
<protein>
    <recommendedName>
        <fullName evidence="3">YHS domain-containing protein</fullName>
    </recommendedName>
</protein>
<evidence type="ECO:0008006" key="3">
    <source>
        <dbReference type="Google" id="ProtNLM"/>
    </source>
</evidence>
<evidence type="ECO:0000313" key="2">
    <source>
        <dbReference type="Proteomes" id="UP000317691"/>
    </source>
</evidence>
<sequence length="192" mass="21989">MACAAAVVAGTLLLHPSARGQQYVPTDPQEHPRLDYGNSVVTLNDRCPVRQAKLNPTYRPVYVNRRPVAFCCMTCAGVFVQDPERYLKALQITPPSLFQKGNKPILDSSLRYRIGFEIYYFSNRAEMDRFKKEPLRYCGDLTDPVTMVRFQPTATSPHIVYANRTYFFASDSSLTQFLEKPEQHKDRRNGMN</sequence>
<dbReference type="EMBL" id="VBOZ01000029">
    <property type="protein sequence ID" value="TMQ63839.1"/>
    <property type="molecule type" value="Genomic_DNA"/>
</dbReference>
<accession>A0A538TJP1</accession>
<comment type="caution">
    <text evidence="1">The sequence shown here is derived from an EMBL/GenBank/DDBJ whole genome shotgun (WGS) entry which is preliminary data.</text>
</comment>
<dbReference type="Proteomes" id="UP000317691">
    <property type="component" value="Unassembled WGS sequence"/>
</dbReference>
<evidence type="ECO:0000313" key="1">
    <source>
        <dbReference type="EMBL" id="TMQ63839.1"/>
    </source>
</evidence>
<reference evidence="1 2" key="1">
    <citation type="journal article" date="2019" name="Nat. Microbiol.">
        <title>Mediterranean grassland soil C-N compound turnover is dependent on rainfall and depth, and is mediated by genomically divergent microorganisms.</title>
        <authorList>
            <person name="Diamond S."/>
            <person name="Andeer P.F."/>
            <person name="Li Z."/>
            <person name="Crits-Christoph A."/>
            <person name="Burstein D."/>
            <person name="Anantharaman K."/>
            <person name="Lane K.R."/>
            <person name="Thomas B.C."/>
            <person name="Pan C."/>
            <person name="Northen T.R."/>
            <person name="Banfield J.F."/>
        </authorList>
    </citation>
    <scope>NUCLEOTIDE SEQUENCE [LARGE SCALE GENOMIC DNA]</scope>
    <source>
        <strain evidence="1">WS_9</strain>
    </source>
</reference>
<proteinExistence type="predicted"/>
<organism evidence="1 2">
    <name type="scientific">Eiseniibacteriota bacterium</name>
    <dbReference type="NCBI Taxonomy" id="2212470"/>
    <lineage>
        <taxon>Bacteria</taxon>
        <taxon>Candidatus Eiseniibacteriota</taxon>
    </lineage>
</organism>